<name>A0A2T3YY71_TRIA4</name>
<gene>
    <name evidence="1" type="ORF">M441DRAFT_252954</name>
</gene>
<evidence type="ECO:0000313" key="1">
    <source>
        <dbReference type="EMBL" id="PTB37502.1"/>
    </source>
</evidence>
<organism evidence="1 2">
    <name type="scientific">Trichoderma asperellum (strain ATCC 204424 / CBS 433.97 / NBRC 101777)</name>
    <dbReference type="NCBI Taxonomy" id="1042311"/>
    <lineage>
        <taxon>Eukaryota</taxon>
        <taxon>Fungi</taxon>
        <taxon>Dikarya</taxon>
        <taxon>Ascomycota</taxon>
        <taxon>Pezizomycotina</taxon>
        <taxon>Sordariomycetes</taxon>
        <taxon>Hypocreomycetidae</taxon>
        <taxon>Hypocreales</taxon>
        <taxon>Hypocreaceae</taxon>
        <taxon>Trichoderma</taxon>
    </lineage>
</organism>
<protein>
    <submittedName>
        <fullName evidence="1">Uncharacterized protein</fullName>
    </submittedName>
</protein>
<keyword evidence="2" id="KW-1185">Reference proteome</keyword>
<accession>A0A2T3YY71</accession>
<dbReference type="Proteomes" id="UP000240493">
    <property type="component" value="Unassembled WGS sequence"/>
</dbReference>
<dbReference type="EMBL" id="KZ679267">
    <property type="protein sequence ID" value="PTB37502.1"/>
    <property type="molecule type" value="Genomic_DNA"/>
</dbReference>
<evidence type="ECO:0000313" key="2">
    <source>
        <dbReference type="Proteomes" id="UP000240493"/>
    </source>
</evidence>
<sequence>MYVCSVAGGGLSLLTDAKAGFRGCGRPPYSGRQSILSLLQRAVRASTGLAWCYKACHCCHHQVQVPLPAPLIPGLLFSTRLRCRTSSSTAPFFFSSLALPDLDSPCGPPYAAVVLWCSLPPLSPGQTINLQRLPRARVSTSPRPLSPSHRRCLLYHDYRLPPSYAYVLKNVALRDSKCRVCCSKKAGKGLLMRALVCFCRCRHPLRVYVNAAACLPSPPCHWRLIAVEGHHHIWPQSATLTLLA</sequence>
<dbReference type="AlphaFoldDB" id="A0A2T3YY71"/>
<proteinExistence type="predicted"/>
<reference evidence="1 2" key="1">
    <citation type="submission" date="2016-07" db="EMBL/GenBank/DDBJ databases">
        <title>Multiple horizontal gene transfer events from other fungi enriched the ability of initially mycotrophic Trichoderma (Ascomycota) to feed on dead plant biomass.</title>
        <authorList>
            <consortium name="DOE Joint Genome Institute"/>
            <person name="Aerts A."/>
            <person name="Atanasova L."/>
            <person name="Chenthamara K."/>
            <person name="Zhang J."/>
            <person name="Grujic M."/>
            <person name="Henrissat B."/>
            <person name="Kuo A."/>
            <person name="Salamov A."/>
            <person name="Lipzen A."/>
            <person name="Labutti K."/>
            <person name="Barry K."/>
            <person name="Miao Y."/>
            <person name="Rahimi M.J."/>
            <person name="Shen Q."/>
            <person name="Grigoriev I.V."/>
            <person name="Kubicek C.P."/>
            <person name="Druzhinina I.S."/>
        </authorList>
    </citation>
    <scope>NUCLEOTIDE SEQUENCE [LARGE SCALE GENOMIC DNA]</scope>
    <source>
        <strain evidence="1 2">CBS 433.97</strain>
    </source>
</reference>